<dbReference type="InterPro" id="IPR012337">
    <property type="entry name" value="RNaseH-like_sf"/>
</dbReference>
<dbReference type="AlphaFoldDB" id="A0A8K1C8I0"/>
<feature type="domain" description="YbaK/aminoacyl-tRNA synthetase-associated" evidence="3">
    <location>
        <begin position="1055"/>
        <end position="1167"/>
    </location>
</feature>
<dbReference type="InterPro" id="IPR007214">
    <property type="entry name" value="YbaK/aa-tRNA-synth-assoc-dom"/>
</dbReference>
<evidence type="ECO:0000313" key="4">
    <source>
        <dbReference type="EMBL" id="TMW58522.1"/>
    </source>
</evidence>
<gene>
    <name evidence="4" type="ORF">Poli38472_010081</name>
</gene>
<evidence type="ECO:0000313" key="5">
    <source>
        <dbReference type="Proteomes" id="UP000794436"/>
    </source>
</evidence>
<dbReference type="Pfam" id="PF01612">
    <property type="entry name" value="DNA_pol_A_exo1"/>
    <property type="match status" value="1"/>
</dbReference>
<dbReference type="Pfam" id="PF04073">
    <property type="entry name" value="tRNA_edit"/>
    <property type="match status" value="1"/>
</dbReference>
<dbReference type="InterPro" id="IPR052408">
    <property type="entry name" value="Exonuclease_MUT-7-like"/>
</dbReference>
<keyword evidence="5" id="KW-1185">Reference proteome</keyword>
<organism evidence="4 5">
    <name type="scientific">Pythium oligandrum</name>
    <name type="common">Mycoparasitic fungus</name>
    <dbReference type="NCBI Taxonomy" id="41045"/>
    <lineage>
        <taxon>Eukaryota</taxon>
        <taxon>Sar</taxon>
        <taxon>Stramenopiles</taxon>
        <taxon>Oomycota</taxon>
        <taxon>Peronosporomycetes</taxon>
        <taxon>Pythiales</taxon>
        <taxon>Pythiaceae</taxon>
        <taxon>Pythium</taxon>
    </lineage>
</organism>
<dbReference type="InterPro" id="IPR002562">
    <property type="entry name" value="3'-5'_exonuclease_dom"/>
</dbReference>
<dbReference type="GO" id="GO:0003676">
    <property type="term" value="F:nucleic acid binding"/>
    <property type="evidence" value="ECO:0007669"/>
    <property type="project" value="InterPro"/>
</dbReference>
<feature type="region of interest" description="Disordered" evidence="1">
    <location>
        <begin position="807"/>
        <end position="829"/>
    </location>
</feature>
<dbReference type="CDD" id="cd04332">
    <property type="entry name" value="YbaK_like"/>
    <property type="match status" value="1"/>
</dbReference>
<dbReference type="PANTHER" id="PTHR47765">
    <property type="entry name" value="3'-5' EXONUCLEASE DOMAIN-CONTAINING PROTEIN"/>
    <property type="match status" value="1"/>
</dbReference>
<feature type="domain" description="3'-5' exonuclease" evidence="2">
    <location>
        <begin position="839"/>
        <end position="974"/>
    </location>
</feature>
<dbReference type="InterPro" id="IPR015003">
    <property type="entry name" value="DUF1853"/>
</dbReference>
<dbReference type="EMBL" id="SPLM01000111">
    <property type="protein sequence ID" value="TMW58522.1"/>
    <property type="molecule type" value="Genomic_DNA"/>
</dbReference>
<dbReference type="InterPro" id="IPR036754">
    <property type="entry name" value="YbaK/aa-tRNA-synt-asso_dom_sf"/>
</dbReference>
<evidence type="ECO:0000256" key="1">
    <source>
        <dbReference type="SAM" id="MobiDB-lite"/>
    </source>
</evidence>
<dbReference type="PANTHER" id="PTHR47765:SF2">
    <property type="entry name" value="EXONUCLEASE MUT-7 HOMOLOG"/>
    <property type="match status" value="1"/>
</dbReference>
<dbReference type="SUPFAM" id="SSF55826">
    <property type="entry name" value="YbaK/ProRS associated domain"/>
    <property type="match status" value="1"/>
</dbReference>
<dbReference type="Proteomes" id="UP000794436">
    <property type="component" value="Unassembled WGS sequence"/>
</dbReference>
<dbReference type="GO" id="GO:0002161">
    <property type="term" value="F:aminoacyl-tRNA deacylase activity"/>
    <property type="evidence" value="ECO:0007669"/>
    <property type="project" value="InterPro"/>
</dbReference>
<feature type="compositionally biased region" description="Polar residues" evidence="1">
    <location>
        <begin position="809"/>
        <end position="823"/>
    </location>
</feature>
<dbReference type="GO" id="GO:0008408">
    <property type="term" value="F:3'-5' exonuclease activity"/>
    <property type="evidence" value="ECO:0007669"/>
    <property type="project" value="InterPro"/>
</dbReference>
<dbReference type="Gene3D" id="3.30.420.10">
    <property type="entry name" value="Ribonuclease H-like superfamily/Ribonuclease H"/>
    <property type="match status" value="1"/>
</dbReference>
<evidence type="ECO:0008006" key="6">
    <source>
        <dbReference type="Google" id="ProtNLM"/>
    </source>
</evidence>
<protein>
    <recommendedName>
        <fullName evidence="6">3'-5' exonuclease domain-containing protein</fullName>
    </recommendedName>
</protein>
<accession>A0A8K1C8I0</accession>
<dbReference type="Gene3D" id="3.90.960.10">
    <property type="entry name" value="YbaK/aminoacyl-tRNA synthetase-associated domain"/>
    <property type="match status" value="1"/>
</dbReference>
<dbReference type="Pfam" id="PF08907">
    <property type="entry name" value="DUF1853"/>
    <property type="match status" value="1"/>
</dbReference>
<dbReference type="InterPro" id="IPR036397">
    <property type="entry name" value="RNaseH_sf"/>
</dbReference>
<evidence type="ECO:0000259" key="2">
    <source>
        <dbReference type="Pfam" id="PF01612"/>
    </source>
</evidence>
<reference evidence="4" key="1">
    <citation type="submission" date="2019-03" db="EMBL/GenBank/DDBJ databases">
        <title>Long read genome sequence of the mycoparasitic Pythium oligandrum ATCC 38472 isolated from sugarbeet rhizosphere.</title>
        <authorList>
            <person name="Gaulin E."/>
        </authorList>
    </citation>
    <scope>NUCLEOTIDE SEQUENCE</scope>
    <source>
        <strain evidence="4">ATCC 38472_TT</strain>
    </source>
</reference>
<evidence type="ECO:0000259" key="3">
    <source>
        <dbReference type="Pfam" id="PF04073"/>
    </source>
</evidence>
<sequence>MVEMATDAGWYALSRRFYGRKVVRDLLWSVTSPHVINRDLYPVLPADFGLVEDEKSCELLVQWLDDLQADPTHLFTFLQEKTKSKKTALALGVYFASLLEYWLRHCPVLRVEKFENSKQIISATYQTLGQLKFLFRRFFDPASDSFDDFHVESSVKFFLLHPLDEQFKQSTPISESPDADTSAESSFYPLEQFVGPHLGENLAWRVQEVARKLDMCRGESVQAWLRDHYSDNVLSRIVLRGYLFYPLRLFASTSEVTQGHDWRFHANPLDKPTKDVRHNKSIGADHLRGWWTSDLEAEFVSKVDVNDKERIGESRFVVLPKLHWLSPVIADEDPADSNRVVVTGEDVLQIETVEALTLTEVIAHARNHFATLADSTEAQNRGGVVMPLLVAEIIRCQPRDVEFDPSIKRWKELSRGFLLDPKCWDPLPLCHDAVRFKRTTHQANAAVNTREYEGRREWLNNGVIKPTDREAELLRLQKMHSFADMETLTAPAMCQELLKVVDTRGHANLKHSIVNVLQYQAAHKEQCDGVNSVLSYVLEGLKSLALEQSLADSKVAQRVGHLVLDAVEAMKEIKYSSEDRDASVDFFLLIASDEVHWSYTNLALRLCDMILSRGGGDSALSSPRSQAITDVLEKLLTHQNAKQNALAVEMVRVFRRETLTDERRSRDILDLLIELLDWQNAERLVTVTEDVELLSVLFRQLSRRGMTKALKRLRRLITRLHFNEDESLGDPAGSAVSRLPQHALGPAVDVEANRELVATQLPTFRWEFVDSSSQLASLMDGLHSIREKQEPSIIGLDCEWRPQAFINHNGKTTSPGDTLGSNQGDDDEEIDEEVSVGADEGVSVYQLSIGNITYIVDVQTLGEEAAAPLEMIWSDPSLFFLVGFCVSGDLRRLHHSFPSVLGKRSESPLLVELKQMALYRQLPASKWGLSQLYETCFGEQLDKEQQCSDWALRPLSTQQLEYAAMDAFVVRKVALLLLADVVESKPLAEYVRKFAVVTTITHTERELGHWITTLEPLTTSHVRVSLEACGLQAVEQKIFTLDKATWDGCARQESGLIVKTIAVVIRRGKENKDIQHAHYAAVVLHVERSIDMKALSQAVDAEESDLMLADKETLLRVFGYRRGSVGPIGLREQDAIQVVLDAALLQEASILCGAGQEDVVYPIHPSTLVETMHAQVAGISS</sequence>
<dbReference type="SUPFAM" id="SSF53098">
    <property type="entry name" value="Ribonuclease H-like"/>
    <property type="match status" value="1"/>
</dbReference>
<proteinExistence type="predicted"/>
<dbReference type="OrthoDB" id="10261556at2759"/>
<name>A0A8K1C8I0_PYTOL</name>
<comment type="caution">
    <text evidence="4">The sequence shown here is derived from an EMBL/GenBank/DDBJ whole genome shotgun (WGS) entry which is preliminary data.</text>
</comment>